<organism evidence="1">
    <name type="scientific">Lygus hesperus</name>
    <name type="common">Western plant bug</name>
    <dbReference type="NCBI Taxonomy" id="30085"/>
    <lineage>
        <taxon>Eukaryota</taxon>
        <taxon>Metazoa</taxon>
        <taxon>Ecdysozoa</taxon>
        <taxon>Arthropoda</taxon>
        <taxon>Hexapoda</taxon>
        <taxon>Insecta</taxon>
        <taxon>Pterygota</taxon>
        <taxon>Neoptera</taxon>
        <taxon>Paraneoptera</taxon>
        <taxon>Hemiptera</taxon>
        <taxon>Heteroptera</taxon>
        <taxon>Panheteroptera</taxon>
        <taxon>Cimicomorpha</taxon>
        <taxon>Miridae</taxon>
        <taxon>Mirini</taxon>
        <taxon>Lygus</taxon>
    </lineage>
</organism>
<evidence type="ECO:0000313" key="1">
    <source>
        <dbReference type="EMBL" id="JAG17904.1"/>
    </source>
</evidence>
<proteinExistence type="predicted"/>
<reference evidence="1" key="2">
    <citation type="submission" date="2014-07" db="EMBL/GenBank/DDBJ databases">
        <authorList>
            <person name="Hull J."/>
        </authorList>
    </citation>
    <scope>NUCLEOTIDE SEQUENCE</scope>
</reference>
<dbReference type="Pfam" id="PF07004">
    <property type="entry name" value="SHIPPO-rpt"/>
    <property type="match status" value="3"/>
</dbReference>
<protein>
    <submittedName>
        <fullName evidence="1">Outer dense fiber protein 3</fullName>
    </submittedName>
</protein>
<dbReference type="AlphaFoldDB" id="A0A0A9XD24"/>
<dbReference type="PANTHER" id="PTHR21580">
    <property type="entry name" value="SHIPPO-1-RELATED"/>
    <property type="match status" value="1"/>
</dbReference>
<sequence>MRNTTGAIGPGAYNIADSYESAIAVKKEFSLGTRFVDSYTFKQAASLPGPGSYKLKRFGDADTEGIATKTACATSVHRTRDGHVLQNEPGPGSYEDPTTIQSRVCRPQLTYVDDACTFGRRKLNKHDHSLFNRTPGPGSYETDHSSKYVEGNKRHAPCFRRPFFVKGAQDTSKQKSRNQIK</sequence>
<dbReference type="EMBL" id="GBHO01025700">
    <property type="protein sequence ID" value="JAG17904.1"/>
    <property type="molecule type" value="Transcribed_RNA"/>
</dbReference>
<dbReference type="InterPro" id="IPR051291">
    <property type="entry name" value="CIMAP"/>
</dbReference>
<reference evidence="1" key="1">
    <citation type="journal article" date="2014" name="PLoS ONE">
        <title>Transcriptome-Based Identification of ABC Transporters in the Western Tarnished Plant Bug Lygus hesperus.</title>
        <authorList>
            <person name="Hull J.J."/>
            <person name="Chaney K."/>
            <person name="Geib S.M."/>
            <person name="Fabrick J.A."/>
            <person name="Brent C.S."/>
            <person name="Walsh D."/>
            <person name="Lavine L.C."/>
        </authorList>
    </citation>
    <scope>NUCLEOTIDE SEQUENCE</scope>
</reference>
<name>A0A0A9XD24_LYGHE</name>
<accession>A0A0A9XD24</accession>
<gene>
    <name evidence="1" type="primary">odf3_2</name>
    <name evidence="1" type="ORF">CM83_3381</name>
</gene>
<dbReference type="InterPro" id="IPR010736">
    <property type="entry name" value="SHIPPO-rpt"/>
</dbReference>